<proteinExistence type="predicted"/>
<sequence length="132" mass="14494">MGCCSSKPAVSEPARAQPPQQQQSRGGQTLAGGRSQTNGSEPSAAEKRARAAEAAEARKGDWRQGGHADPDKARSIAQRREKDELLAKIYNRYTTLGREPPIGLPSCDVDQLRRHLETLRRVYLTLLRSVAM</sequence>
<feature type="compositionally biased region" description="Basic and acidic residues" evidence="1">
    <location>
        <begin position="44"/>
        <end position="81"/>
    </location>
</feature>
<accession>A0A6A3MKB0</accession>
<dbReference type="EMBL" id="QXFU01000454">
    <property type="protein sequence ID" value="KAE9033179.1"/>
    <property type="molecule type" value="Genomic_DNA"/>
</dbReference>
<name>A0A6A3MKB0_9STRA</name>
<reference evidence="2 3" key="1">
    <citation type="submission" date="2018-09" db="EMBL/GenBank/DDBJ databases">
        <title>Genomic investigation of the strawberry pathogen Phytophthora fragariae indicates pathogenicity is determined by transcriptional variation in three key races.</title>
        <authorList>
            <person name="Adams T.M."/>
            <person name="Armitage A.D."/>
            <person name="Sobczyk M.K."/>
            <person name="Bates H.J."/>
            <person name="Dunwell J.M."/>
            <person name="Nellist C.F."/>
            <person name="Harrison R.J."/>
        </authorList>
    </citation>
    <scope>NUCLEOTIDE SEQUENCE [LARGE SCALE GENOMIC DNA]</scope>
    <source>
        <strain evidence="2 3">SCRP324</strain>
    </source>
</reference>
<dbReference type="OrthoDB" id="76103at2759"/>
<feature type="region of interest" description="Disordered" evidence="1">
    <location>
        <begin position="1"/>
        <end position="81"/>
    </location>
</feature>
<organism evidence="2 3">
    <name type="scientific">Phytophthora rubi</name>
    <dbReference type="NCBI Taxonomy" id="129364"/>
    <lineage>
        <taxon>Eukaryota</taxon>
        <taxon>Sar</taxon>
        <taxon>Stramenopiles</taxon>
        <taxon>Oomycota</taxon>
        <taxon>Peronosporomycetes</taxon>
        <taxon>Peronosporales</taxon>
        <taxon>Peronosporaceae</taxon>
        <taxon>Phytophthora</taxon>
    </lineage>
</organism>
<dbReference type="Proteomes" id="UP000435112">
    <property type="component" value="Unassembled WGS sequence"/>
</dbReference>
<gene>
    <name evidence="2" type="ORF">PR002_g8809</name>
</gene>
<feature type="compositionally biased region" description="Low complexity" evidence="1">
    <location>
        <begin position="14"/>
        <end position="28"/>
    </location>
</feature>
<protein>
    <submittedName>
        <fullName evidence="2">Uncharacterized protein</fullName>
    </submittedName>
</protein>
<evidence type="ECO:0000313" key="3">
    <source>
        <dbReference type="Proteomes" id="UP000435112"/>
    </source>
</evidence>
<evidence type="ECO:0000313" key="2">
    <source>
        <dbReference type="EMBL" id="KAE9033179.1"/>
    </source>
</evidence>
<comment type="caution">
    <text evidence="2">The sequence shown here is derived from an EMBL/GenBank/DDBJ whole genome shotgun (WGS) entry which is preliminary data.</text>
</comment>
<dbReference type="AlphaFoldDB" id="A0A6A3MKB0"/>
<evidence type="ECO:0000256" key="1">
    <source>
        <dbReference type="SAM" id="MobiDB-lite"/>
    </source>
</evidence>